<accession>A0A9K3PFA1</accession>
<keyword evidence="3" id="KW-1185">Reference proteome</keyword>
<comment type="caution">
    <text evidence="2">The sequence shown here is derived from an EMBL/GenBank/DDBJ whole genome shotgun (WGS) entry which is preliminary data.</text>
</comment>
<sequence length="183" mass="20023">MTNIACITSYAEMERNLKNGIAFAKFGVQTTGWTQACDVGSGFRTKTSKSRTTIAESCDEALMTTFTRILESHCILGSLLLKSLGRKHEAIVDCVATAPRVHAHAWNQEKVQAAFIEVVSGYVCEEFFDELDVAIDMDAKGRQYPLTATSDVRKQGKTTLQPSQNPREDPGDGGWLGKGKAET</sequence>
<name>A0A9K3PFA1_9STRA</name>
<proteinExistence type="predicted"/>
<reference evidence="2" key="2">
    <citation type="submission" date="2021-04" db="EMBL/GenBank/DDBJ databases">
        <authorList>
            <person name="Podell S."/>
        </authorList>
    </citation>
    <scope>NUCLEOTIDE SEQUENCE</scope>
    <source>
        <strain evidence="2">Hildebrandi</strain>
    </source>
</reference>
<gene>
    <name evidence="2" type="ORF">IV203_032676</name>
</gene>
<reference evidence="2" key="1">
    <citation type="journal article" date="2021" name="Sci. Rep.">
        <title>Diploid genomic architecture of Nitzschia inconspicua, an elite biomass production diatom.</title>
        <authorList>
            <person name="Oliver A."/>
            <person name="Podell S."/>
            <person name="Pinowska A."/>
            <person name="Traller J.C."/>
            <person name="Smith S.R."/>
            <person name="McClure R."/>
            <person name="Beliaev A."/>
            <person name="Bohutskyi P."/>
            <person name="Hill E.A."/>
            <person name="Rabines A."/>
            <person name="Zheng H."/>
            <person name="Allen L.Z."/>
            <person name="Kuo A."/>
            <person name="Grigoriev I.V."/>
            <person name="Allen A.E."/>
            <person name="Hazlebeck D."/>
            <person name="Allen E.E."/>
        </authorList>
    </citation>
    <scope>NUCLEOTIDE SEQUENCE</scope>
    <source>
        <strain evidence="2">Hildebrandi</strain>
    </source>
</reference>
<feature type="region of interest" description="Disordered" evidence="1">
    <location>
        <begin position="148"/>
        <end position="183"/>
    </location>
</feature>
<protein>
    <submittedName>
        <fullName evidence="2">Uncharacterized protein</fullName>
    </submittedName>
</protein>
<evidence type="ECO:0000313" key="2">
    <source>
        <dbReference type="EMBL" id="KAG7345145.1"/>
    </source>
</evidence>
<dbReference type="Proteomes" id="UP000693970">
    <property type="component" value="Unassembled WGS sequence"/>
</dbReference>
<organism evidence="2 3">
    <name type="scientific">Nitzschia inconspicua</name>
    <dbReference type="NCBI Taxonomy" id="303405"/>
    <lineage>
        <taxon>Eukaryota</taxon>
        <taxon>Sar</taxon>
        <taxon>Stramenopiles</taxon>
        <taxon>Ochrophyta</taxon>
        <taxon>Bacillariophyta</taxon>
        <taxon>Bacillariophyceae</taxon>
        <taxon>Bacillariophycidae</taxon>
        <taxon>Bacillariales</taxon>
        <taxon>Bacillariaceae</taxon>
        <taxon>Nitzschia</taxon>
    </lineage>
</organism>
<dbReference type="OrthoDB" id="57380at2759"/>
<evidence type="ECO:0000313" key="3">
    <source>
        <dbReference type="Proteomes" id="UP000693970"/>
    </source>
</evidence>
<dbReference type="EMBL" id="JAGRRH010000022">
    <property type="protein sequence ID" value="KAG7345145.1"/>
    <property type="molecule type" value="Genomic_DNA"/>
</dbReference>
<evidence type="ECO:0000256" key="1">
    <source>
        <dbReference type="SAM" id="MobiDB-lite"/>
    </source>
</evidence>
<dbReference type="AlphaFoldDB" id="A0A9K3PFA1"/>